<organism evidence="2 3">
    <name type="scientific">Gossypium arboreum</name>
    <name type="common">Tree cotton</name>
    <name type="synonym">Gossypium nanking</name>
    <dbReference type="NCBI Taxonomy" id="29729"/>
    <lineage>
        <taxon>Eukaryota</taxon>
        <taxon>Viridiplantae</taxon>
        <taxon>Streptophyta</taxon>
        <taxon>Embryophyta</taxon>
        <taxon>Tracheophyta</taxon>
        <taxon>Spermatophyta</taxon>
        <taxon>Magnoliopsida</taxon>
        <taxon>eudicotyledons</taxon>
        <taxon>Gunneridae</taxon>
        <taxon>Pentapetalae</taxon>
        <taxon>rosids</taxon>
        <taxon>malvids</taxon>
        <taxon>Malvales</taxon>
        <taxon>Malvaceae</taxon>
        <taxon>Malvoideae</taxon>
        <taxon>Gossypium</taxon>
    </lineage>
</organism>
<accession>A0A0B0P4P4</accession>
<keyword evidence="3" id="KW-1185">Reference proteome</keyword>
<dbReference type="AlphaFoldDB" id="A0A0B0P4P4"/>
<keyword evidence="1" id="KW-0732">Signal</keyword>
<proteinExistence type="predicted"/>
<protein>
    <submittedName>
        <fullName evidence="2">Uncharacterized protein</fullName>
    </submittedName>
</protein>
<sequence length="41" mass="5169">MVVHIFILLFLWVYHPFTEYAHLIIYNRQINFHIDILYNFT</sequence>
<feature type="chain" id="PRO_5002056805" evidence="1">
    <location>
        <begin position="21"/>
        <end position="41"/>
    </location>
</feature>
<evidence type="ECO:0000313" key="3">
    <source>
        <dbReference type="Proteomes" id="UP000032142"/>
    </source>
</evidence>
<gene>
    <name evidence="2" type="ORF">F383_09660</name>
</gene>
<name>A0A0B0P4P4_GOSAR</name>
<feature type="signal peptide" evidence="1">
    <location>
        <begin position="1"/>
        <end position="20"/>
    </location>
</feature>
<reference evidence="3" key="1">
    <citation type="submission" date="2014-09" db="EMBL/GenBank/DDBJ databases">
        <authorList>
            <person name="Mudge J."/>
            <person name="Ramaraj T."/>
            <person name="Lindquist I.E."/>
            <person name="Bharti A.K."/>
            <person name="Sundararajan A."/>
            <person name="Cameron C.T."/>
            <person name="Woodward J.E."/>
            <person name="May G.D."/>
            <person name="Brubaker C."/>
            <person name="Broadhvest J."/>
            <person name="Wilkins T.A."/>
        </authorList>
    </citation>
    <scope>NUCLEOTIDE SEQUENCE</scope>
    <source>
        <strain evidence="3">cv. AKA8401</strain>
    </source>
</reference>
<dbReference type="Proteomes" id="UP000032142">
    <property type="component" value="Unassembled WGS sequence"/>
</dbReference>
<dbReference type="EMBL" id="KN419387">
    <property type="protein sequence ID" value="KHG21708.1"/>
    <property type="molecule type" value="Genomic_DNA"/>
</dbReference>
<evidence type="ECO:0000313" key="2">
    <source>
        <dbReference type="EMBL" id="KHG21708.1"/>
    </source>
</evidence>
<evidence type="ECO:0000256" key="1">
    <source>
        <dbReference type="SAM" id="SignalP"/>
    </source>
</evidence>